<evidence type="ECO:0000256" key="5">
    <source>
        <dbReference type="ARBA" id="ARBA00022692"/>
    </source>
</evidence>
<dbReference type="InterPro" id="IPR050297">
    <property type="entry name" value="LipidA_mod_glycosyltrf_83"/>
</dbReference>
<evidence type="ECO:0000313" key="11">
    <source>
        <dbReference type="Proteomes" id="UP000295499"/>
    </source>
</evidence>
<dbReference type="GO" id="GO:0005886">
    <property type="term" value="C:plasma membrane"/>
    <property type="evidence" value="ECO:0007669"/>
    <property type="project" value="UniProtKB-SubCell"/>
</dbReference>
<dbReference type="AlphaFoldDB" id="A0A4R6IBR3"/>
<feature type="transmembrane region" description="Helical" evidence="8">
    <location>
        <begin position="332"/>
        <end position="350"/>
    </location>
</feature>
<dbReference type="EMBL" id="SNWM01000006">
    <property type="protein sequence ID" value="TDO19650.1"/>
    <property type="molecule type" value="Genomic_DNA"/>
</dbReference>
<proteinExistence type="predicted"/>
<comment type="caution">
    <text evidence="10">The sequence shown here is derived from an EMBL/GenBank/DDBJ whole genome shotgun (WGS) entry which is preliminary data.</text>
</comment>
<dbReference type="InterPro" id="IPR038731">
    <property type="entry name" value="RgtA/B/C-like"/>
</dbReference>
<evidence type="ECO:0000256" key="4">
    <source>
        <dbReference type="ARBA" id="ARBA00022679"/>
    </source>
</evidence>
<dbReference type="OrthoDB" id="9178203at2"/>
<keyword evidence="2" id="KW-1003">Cell membrane</keyword>
<dbReference type="PANTHER" id="PTHR33908:SF11">
    <property type="entry name" value="MEMBRANE PROTEIN"/>
    <property type="match status" value="1"/>
</dbReference>
<feature type="transmembrane region" description="Helical" evidence="8">
    <location>
        <begin position="12"/>
        <end position="32"/>
    </location>
</feature>
<evidence type="ECO:0000259" key="9">
    <source>
        <dbReference type="Pfam" id="PF13231"/>
    </source>
</evidence>
<keyword evidence="5 8" id="KW-0812">Transmembrane</keyword>
<feature type="domain" description="Glycosyltransferase RgtA/B/C/D-like" evidence="9">
    <location>
        <begin position="64"/>
        <end position="221"/>
    </location>
</feature>
<feature type="transmembrane region" description="Helical" evidence="8">
    <location>
        <begin position="114"/>
        <end position="130"/>
    </location>
</feature>
<feature type="transmembrane region" description="Helical" evidence="8">
    <location>
        <begin position="362"/>
        <end position="381"/>
    </location>
</feature>
<feature type="transmembrane region" description="Helical" evidence="8">
    <location>
        <begin position="310"/>
        <end position="326"/>
    </location>
</feature>
<dbReference type="Pfam" id="PF13231">
    <property type="entry name" value="PMT_2"/>
    <property type="match status" value="1"/>
</dbReference>
<feature type="transmembrane region" description="Helical" evidence="8">
    <location>
        <begin position="414"/>
        <end position="434"/>
    </location>
</feature>
<feature type="transmembrane region" description="Helical" evidence="8">
    <location>
        <begin position="387"/>
        <end position="407"/>
    </location>
</feature>
<gene>
    <name evidence="10" type="ORF">CLV32_4273</name>
</gene>
<dbReference type="RefSeq" id="WP_133558866.1">
    <property type="nucleotide sequence ID" value="NZ_SNWM01000006.1"/>
</dbReference>
<feature type="transmembrane region" description="Helical" evidence="8">
    <location>
        <begin position="208"/>
        <end position="230"/>
    </location>
</feature>
<protein>
    <submittedName>
        <fullName evidence="10">4-amino-4-deoxy-L-arabinose transferase-like glycosyltransferase</fullName>
    </submittedName>
</protein>
<evidence type="ECO:0000256" key="7">
    <source>
        <dbReference type="ARBA" id="ARBA00023136"/>
    </source>
</evidence>
<organism evidence="10 11">
    <name type="scientific">Pedobacter duraquae</name>
    <dbReference type="NCBI Taxonomy" id="425511"/>
    <lineage>
        <taxon>Bacteria</taxon>
        <taxon>Pseudomonadati</taxon>
        <taxon>Bacteroidota</taxon>
        <taxon>Sphingobacteriia</taxon>
        <taxon>Sphingobacteriales</taxon>
        <taxon>Sphingobacteriaceae</taxon>
        <taxon>Pedobacter</taxon>
    </lineage>
</organism>
<dbReference type="PANTHER" id="PTHR33908">
    <property type="entry name" value="MANNOSYLTRANSFERASE YKCB-RELATED"/>
    <property type="match status" value="1"/>
</dbReference>
<dbReference type="Proteomes" id="UP000295499">
    <property type="component" value="Unassembled WGS sequence"/>
</dbReference>
<keyword evidence="6 8" id="KW-1133">Transmembrane helix</keyword>
<comment type="subcellular location">
    <subcellularLocation>
        <location evidence="1">Cell membrane</location>
        <topology evidence="1">Multi-pass membrane protein</topology>
    </subcellularLocation>
</comment>
<keyword evidence="7 8" id="KW-0472">Membrane</keyword>
<evidence type="ECO:0000256" key="8">
    <source>
        <dbReference type="SAM" id="Phobius"/>
    </source>
</evidence>
<evidence type="ECO:0000256" key="3">
    <source>
        <dbReference type="ARBA" id="ARBA00022676"/>
    </source>
</evidence>
<dbReference type="GO" id="GO:0009103">
    <property type="term" value="P:lipopolysaccharide biosynthetic process"/>
    <property type="evidence" value="ECO:0007669"/>
    <property type="project" value="UniProtKB-ARBA"/>
</dbReference>
<keyword evidence="4 10" id="KW-0808">Transferase</keyword>
<evidence type="ECO:0000256" key="1">
    <source>
        <dbReference type="ARBA" id="ARBA00004651"/>
    </source>
</evidence>
<keyword evidence="11" id="KW-1185">Reference proteome</keyword>
<dbReference type="GO" id="GO:0016763">
    <property type="term" value="F:pentosyltransferase activity"/>
    <property type="evidence" value="ECO:0007669"/>
    <property type="project" value="TreeGrafter"/>
</dbReference>
<evidence type="ECO:0000256" key="6">
    <source>
        <dbReference type="ARBA" id="ARBA00022989"/>
    </source>
</evidence>
<feature type="transmembrane region" description="Helical" evidence="8">
    <location>
        <begin position="168"/>
        <end position="196"/>
    </location>
</feature>
<accession>A0A4R6IBR3</accession>
<name>A0A4R6IBR3_9SPHI</name>
<evidence type="ECO:0000313" key="10">
    <source>
        <dbReference type="EMBL" id="TDO19650.1"/>
    </source>
</evidence>
<evidence type="ECO:0000256" key="2">
    <source>
        <dbReference type="ARBA" id="ARBA00022475"/>
    </source>
</evidence>
<feature type="transmembrane region" description="Helical" evidence="8">
    <location>
        <begin position="85"/>
        <end position="102"/>
    </location>
</feature>
<reference evidence="10 11" key="1">
    <citation type="submission" date="2019-03" db="EMBL/GenBank/DDBJ databases">
        <title>Genomic Encyclopedia of Archaeal and Bacterial Type Strains, Phase II (KMG-II): from individual species to whole genera.</title>
        <authorList>
            <person name="Goeker M."/>
        </authorList>
    </citation>
    <scope>NUCLEOTIDE SEQUENCE [LARGE SCALE GENOMIC DNA]</scope>
    <source>
        <strain evidence="10 11">DSM 19034</strain>
    </source>
</reference>
<keyword evidence="3" id="KW-0328">Glycosyltransferase</keyword>
<feature type="transmembrane region" description="Helical" evidence="8">
    <location>
        <begin position="274"/>
        <end position="298"/>
    </location>
</feature>
<sequence length="551" mass="63383">MEHTMKANEKWLYLCIGLAVFLNFTGLFVTVMGPDGALYASIAKTMVWRNNFIDIFVDGRDWLDKPHFPFWVAALSFKLFGITTWAYKLPAVLFVLMGAVYTYKFALELYTRQIALWAVLILLTAQHILISNTDVRAEPYLTGLIIGSVYYFYKAQQKAWLIPLVTGALFAACAVMTKGVFAVIPIGAAIIGQLLIHKDWRAMFHLKWLLAVVLVGLFILPELWCLYQQFDLHPEKVVFGQTHVSGLKFFFWDSQFGRFFNNGPIKKSNGDLSFFIHTTLWAFLPWSLLLYIGLVQFFRSKVKSTQQKEWYCMCGAGLTFLVFSISKFQLPHYITIIFPFFAILTAQYIVNEGYRFKWVRGIQIFVMCAMVLILGLLQYFFRPEQIGIFAMICFLGAILLFIALSLKGEAQSRVFFQTFAVALLVNLYFNLAYYPQLLRYQSDSMAAFWINKHNPSHLPLVQVKNGSSYALDLYADQKVYPYHLGEKTILPKRPYLLFAERAALDELRAKGLKAEIVQSFEHFHITLVKQKFLNHSTRAKELGYADVVLVK</sequence>